<feature type="transmembrane region" description="Helical" evidence="7">
    <location>
        <begin position="446"/>
        <end position="465"/>
    </location>
</feature>
<dbReference type="InterPro" id="IPR013320">
    <property type="entry name" value="ConA-like_dom_sf"/>
</dbReference>
<dbReference type="InterPro" id="IPR018765">
    <property type="entry name" value="DUF2341"/>
</dbReference>
<dbReference type="InterPro" id="IPR050790">
    <property type="entry name" value="ExbB/TolQ_transport"/>
</dbReference>
<evidence type="ECO:0000259" key="9">
    <source>
        <dbReference type="Pfam" id="PF10102"/>
    </source>
</evidence>
<dbReference type="GO" id="GO:0005886">
    <property type="term" value="C:plasma membrane"/>
    <property type="evidence" value="ECO:0007669"/>
    <property type="project" value="UniProtKB-SubCell"/>
</dbReference>
<dbReference type="Pfam" id="PF10102">
    <property type="entry name" value="DUF2341"/>
    <property type="match status" value="1"/>
</dbReference>
<dbReference type="AlphaFoldDB" id="Q07KY8"/>
<keyword evidence="2" id="KW-1003">Cell membrane</keyword>
<dbReference type="HOGENOM" id="CLU_455512_0_0_5"/>
<dbReference type="Gene3D" id="2.60.120.200">
    <property type="match status" value="1"/>
</dbReference>
<evidence type="ECO:0000256" key="4">
    <source>
        <dbReference type="ARBA" id="ARBA00022989"/>
    </source>
</evidence>
<feature type="domain" description="MotA/TolQ/ExbB proton channel" evidence="8">
    <location>
        <begin position="533"/>
        <end position="656"/>
    </location>
</feature>
<evidence type="ECO:0000259" key="8">
    <source>
        <dbReference type="Pfam" id="PF01618"/>
    </source>
</evidence>
<dbReference type="GO" id="GO:0017038">
    <property type="term" value="P:protein import"/>
    <property type="evidence" value="ECO:0007669"/>
    <property type="project" value="TreeGrafter"/>
</dbReference>
<name>Q07KY8_RHOP5</name>
<keyword evidence="6" id="KW-0813">Transport</keyword>
<proteinExistence type="inferred from homology"/>
<evidence type="ECO:0000256" key="2">
    <source>
        <dbReference type="ARBA" id="ARBA00022475"/>
    </source>
</evidence>
<dbReference type="KEGG" id="rpe:RPE_3466"/>
<keyword evidence="6" id="KW-0653">Protein transport</keyword>
<evidence type="ECO:0000256" key="3">
    <source>
        <dbReference type="ARBA" id="ARBA00022692"/>
    </source>
</evidence>
<dbReference type="STRING" id="316055.RPE_3466"/>
<dbReference type="EMBL" id="CP000463">
    <property type="protein sequence ID" value="ABJ07396.1"/>
    <property type="molecule type" value="Genomic_DNA"/>
</dbReference>
<protein>
    <submittedName>
        <fullName evidence="10">MotA/TolQ/ExbB proton channel</fullName>
    </submittedName>
</protein>
<dbReference type="OrthoDB" id="175881at2"/>
<keyword evidence="3 7" id="KW-0812">Transmembrane</keyword>
<evidence type="ECO:0000256" key="7">
    <source>
        <dbReference type="SAM" id="Phobius"/>
    </source>
</evidence>
<dbReference type="Pfam" id="PF01618">
    <property type="entry name" value="MotA_ExbB"/>
    <property type="match status" value="1"/>
</dbReference>
<keyword evidence="5 7" id="KW-0472">Membrane</keyword>
<evidence type="ECO:0000256" key="6">
    <source>
        <dbReference type="RuleBase" id="RU004057"/>
    </source>
</evidence>
<feature type="transmembrane region" description="Helical" evidence="7">
    <location>
        <begin position="575"/>
        <end position="604"/>
    </location>
</feature>
<gene>
    <name evidence="10" type="ordered locus">RPE_3466</name>
</gene>
<dbReference type="Pfam" id="PF13385">
    <property type="entry name" value="Laminin_G_3"/>
    <property type="match status" value="1"/>
</dbReference>
<comment type="subcellular location">
    <subcellularLocation>
        <location evidence="1">Cell membrane</location>
        <topology evidence="1">Multi-pass membrane protein</topology>
    </subcellularLocation>
    <subcellularLocation>
        <location evidence="6">Membrane</location>
        <topology evidence="6">Multi-pass membrane protein</topology>
    </subcellularLocation>
</comment>
<accession>Q07KY8</accession>
<dbReference type="PANTHER" id="PTHR30625:SF3">
    <property type="entry name" value="TOL-PAL SYSTEM PROTEIN TOLQ"/>
    <property type="match status" value="1"/>
</dbReference>
<keyword evidence="4 7" id="KW-1133">Transmembrane helix</keyword>
<evidence type="ECO:0000256" key="1">
    <source>
        <dbReference type="ARBA" id="ARBA00004651"/>
    </source>
</evidence>
<evidence type="ECO:0000256" key="5">
    <source>
        <dbReference type="ARBA" id="ARBA00023136"/>
    </source>
</evidence>
<feature type="transmembrane region" description="Helical" evidence="7">
    <location>
        <begin position="616"/>
        <end position="639"/>
    </location>
</feature>
<sequence>MTRGWVHMSSVRQPASRRSSATILTGLLLGLIAIMTLASSPAKAWWNDEWQLRKKISIDASASGAGITDPIGATPVLVRLHVGNFRFGLAKDDGSDLRFVAGDDKTPLKHHVEKFDSLLAEALVWVAVPNLQPGAKADIWLYYGNKKAVTTSDPKGSYDPDTMLVYHFNERGTQAIDSSAWLNSAQSVGQPADGAIIGTGLRLDGRAPLTLPASPSLALPADAAFTWSAWIKPAAIQPNAAIYSRRDAGNALVIGLDNGVPFVEVSNAGVVQRSVAAAPIAVNGWHHLAVVANGGQVNIHLDGLPYASLAASLPALNTIALIGGDTPARTTPPAAAAVDPSAIAQPAPAATAADGVAVAPAAPDTAVSVAEGATAAAAVVAMAGFSGDLDELQIAKIARPLGFIKIAAVGQGPDLAKLVTFSVDEETASWLSGYFAVILKSVTFDGWVIIGILMIMAAISWVVMYDRASYLNRQSKANSTFLKGFREAASDLMALDTAVGGGDASSHRLGLGEEDAKLMRASSLYRIYHIGAEQIRARFAGNGNRATALSGITIAAIRASLDSGYVKETQRLNRLMVLLTIAISGGPFLGLLGTVVGVMITFAAIAQSGDVNVNAIAPGIAAALVATVAGLFVAIPALFGYNYLISRIKDLTSDMQVFIDEFVTKTAEFYAADRGRPDPARRYGAAE</sequence>
<dbReference type="SUPFAM" id="SSF49899">
    <property type="entry name" value="Concanavalin A-like lectins/glucanases"/>
    <property type="match status" value="1"/>
</dbReference>
<reference evidence="10" key="1">
    <citation type="submission" date="2006-09" db="EMBL/GenBank/DDBJ databases">
        <title>Complete sequence of Rhodopseudomonas palustris BisA53.</title>
        <authorList>
            <consortium name="US DOE Joint Genome Institute"/>
            <person name="Copeland A."/>
            <person name="Lucas S."/>
            <person name="Lapidus A."/>
            <person name="Barry K."/>
            <person name="Detter J.C."/>
            <person name="Glavina del Rio T."/>
            <person name="Hammon N."/>
            <person name="Israni S."/>
            <person name="Dalin E."/>
            <person name="Tice H."/>
            <person name="Pitluck S."/>
            <person name="Chain P."/>
            <person name="Malfatti S."/>
            <person name="Shin M."/>
            <person name="Vergez L."/>
            <person name="Schmutz J."/>
            <person name="Larimer F."/>
            <person name="Land M."/>
            <person name="Hauser L."/>
            <person name="Pelletier D.A."/>
            <person name="Kyrpides N."/>
            <person name="Kim E."/>
            <person name="Harwood C.S."/>
            <person name="Oda Y."/>
            <person name="Richardson P."/>
        </authorList>
    </citation>
    <scope>NUCLEOTIDE SEQUENCE [LARGE SCALE GENOMIC DNA]</scope>
    <source>
        <strain evidence="10">BisA53</strain>
    </source>
</reference>
<organism evidence="10">
    <name type="scientific">Rhodopseudomonas palustris (strain BisA53)</name>
    <dbReference type="NCBI Taxonomy" id="316055"/>
    <lineage>
        <taxon>Bacteria</taxon>
        <taxon>Pseudomonadati</taxon>
        <taxon>Pseudomonadota</taxon>
        <taxon>Alphaproteobacteria</taxon>
        <taxon>Hyphomicrobiales</taxon>
        <taxon>Nitrobacteraceae</taxon>
        <taxon>Rhodopseudomonas</taxon>
    </lineage>
</organism>
<dbReference type="eggNOG" id="COG0811">
    <property type="taxonomic scope" value="Bacteria"/>
</dbReference>
<feature type="domain" description="DUF2341" evidence="9">
    <location>
        <begin position="93"/>
        <end position="181"/>
    </location>
</feature>
<dbReference type="PANTHER" id="PTHR30625">
    <property type="entry name" value="PROTEIN TOLQ"/>
    <property type="match status" value="1"/>
</dbReference>
<evidence type="ECO:0000313" key="10">
    <source>
        <dbReference type="EMBL" id="ABJ07396.1"/>
    </source>
</evidence>
<comment type="similarity">
    <text evidence="6">Belongs to the exbB/tolQ family.</text>
</comment>
<dbReference type="InterPro" id="IPR002898">
    <property type="entry name" value="MotA_ExbB_proton_chnl"/>
</dbReference>